<evidence type="ECO:0000313" key="5">
    <source>
        <dbReference type="Proteomes" id="UP000694381"/>
    </source>
</evidence>
<dbReference type="InterPro" id="IPR001304">
    <property type="entry name" value="C-type_lectin-like"/>
</dbReference>
<dbReference type="SUPFAM" id="SSF56436">
    <property type="entry name" value="C-type lectin-like"/>
    <property type="match status" value="1"/>
</dbReference>
<dbReference type="Ensembl" id="ENSNGAT00000000928.1">
    <property type="protein sequence ID" value="ENSNGAP00000000912.1"/>
    <property type="gene ID" value="ENSNGAG00000000679.1"/>
</dbReference>
<accession>A0A8C6QED7</accession>
<sequence>MAEAITYADLRFVKAPLKNSISSCLEQDSEAYEDGELTYENVQVSSVSAGPSGLTCSVLADKTGPTVCLQYFLLGLLLACLMSGVAAICLGVRYLQVSQQLQQMTRVLEATNSSLRQQLREKTTQLGQKEEDLQRSRREFILSQEALQEKQRNHEATEQQLQACLSEVTKTKESLKREQGLSLQRMTLNQRLVAMRDTLKRFFSCRSSDTCCPLGWILYEKNCLYVSPTRKTWEESQEHCTSLSSKLATPSEFPSYTYSSSQQHLLSSLRELVYSGSDSYWIGQQDSHSSQHTRINGWLWKKSQSKCTESYPCICELEVFTFPDG</sequence>
<feature type="coiled-coil region" evidence="1">
    <location>
        <begin position="112"/>
        <end position="167"/>
    </location>
</feature>
<feature type="domain" description="C-type lectin" evidence="3">
    <location>
        <begin position="219"/>
        <end position="315"/>
    </location>
</feature>
<reference evidence="4" key="1">
    <citation type="submission" date="2025-08" db="UniProtKB">
        <authorList>
            <consortium name="Ensembl"/>
        </authorList>
    </citation>
    <scope>IDENTIFICATION</scope>
</reference>
<reference evidence="4" key="2">
    <citation type="submission" date="2025-09" db="UniProtKB">
        <authorList>
            <consortium name="Ensembl"/>
        </authorList>
    </citation>
    <scope>IDENTIFICATION</scope>
</reference>
<dbReference type="Gene3D" id="3.10.100.10">
    <property type="entry name" value="Mannose-Binding Protein A, subunit A"/>
    <property type="match status" value="1"/>
</dbReference>
<evidence type="ECO:0000313" key="4">
    <source>
        <dbReference type="Ensembl" id="ENSNGAP00000000912.1"/>
    </source>
</evidence>
<gene>
    <name evidence="4" type="primary">Cd72</name>
</gene>
<keyword evidence="2" id="KW-0812">Transmembrane</keyword>
<keyword evidence="5" id="KW-1185">Reference proteome</keyword>
<dbReference type="PANTHER" id="PTHR15028">
    <property type="entry name" value="CD72-RELATED"/>
    <property type="match status" value="1"/>
</dbReference>
<feature type="transmembrane region" description="Helical" evidence="2">
    <location>
        <begin position="71"/>
        <end position="95"/>
    </location>
</feature>
<keyword evidence="2" id="KW-0472">Membrane</keyword>
<dbReference type="InterPro" id="IPR016186">
    <property type="entry name" value="C-type_lectin-like/link_sf"/>
</dbReference>
<keyword evidence="1" id="KW-0175">Coiled coil</keyword>
<dbReference type="OMA" id="NWEDSQR"/>
<dbReference type="PROSITE" id="PS50041">
    <property type="entry name" value="C_TYPE_LECTIN_2"/>
    <property type="match status" value="1"/>
</dbReference>
<keyword evidence="2" id="KW-1133">Transmembrane helix</keyword>
<dbReference type="Proteomes" id="UP000694381">
    <property type="component" value="Unassembled WGS sequence"/>
</dbReference>
<protein>
    <submittedName>
        <fullName evidence="4">CD72 antigen</fullName>
    </submittedName>
</protein>
<organism evidence="4 5">
    <name type="scientific">Nannospalax galili</name>
    <name type="common">Northern Israeli blind subterranean mole rat</name>
    <name type="synonym">Spalax galili</name>
    <dbReference type="NCBI Taxonomy" id="1026970"/>
    <lineage>
        <taxon>Eukaryota</taxon>
        <taxon>Metazoa</taxon>
        <taxon>Chordata</taxon>
        <taxon>Craniata</taxon>
        <taxon>Vertebrata</taxon>
        <taxon>Euteleostomi</taxon>
        <taxon>Mammalia</taxon>
        <taxon>Eutheria</taxon>
        <taxon>Euarchontoglires</taxon>
        <taxon>Glires</taxon>
        <taxon>Rodentia</taxon>
        <taxon>Myomorpha</taxon>
        <taxon>Muroidea</taxon>
        <taxon>Spalacidae</taxon>
        <taxon>Spalacinae</taxon>
        <taxon>Nannospalax</taxon>
    </lineage>
</organism>
<evidence type="ECO:0000259" key="3">
    <source>
        <dbReference type="PROSITE" id="PS50041"/>
    </source>
</evidence>
<name>A0A8C6QED7_NANGA</name>
<dbReference type="InterPro" id="IPR039689">
    <property type="entry name" value="CD72"/>
</dbReference>
<evidence type="ECO:0000256" key="2">
    <source>
        <dbReference type="SAM" id="Phobius"/>
    </source>
</evidence>
<dbReference type="GO" id="GO:0004888">
    <property type="term" value="F:transmembrane signaling receptor activity"/>
    <property type="evidence" value="ECO:0007669"/>
    <property type="project" value="InterPro"/>
</dbReference>
<evidence type="ECO:0000256" key="1">
    <source>
        <dbReference type="SAM" id="Coils"/>
    </source>
</evidence>
<dbReference type="AlphaFoldDB" id="A0A8C6QED7"/>
<proteinExistence type="predicted"/>
<dbReference type="GO" id="GO:0005886">
    <property type="term" value="C:plasma membrane"/>
    <property type="evidence" value="ECO:0007669"/>
    <property type="project" value="InterPro"/>
</dbReference>
<dbReference type="GeneTree" id="ENSGT00390000003668"/>
<dbReference type="PANTHER" id="PTHR15028:SF6">
    <property type="entry name" value="B-CELL DIFFERENTIATION ANTIGEN CD72"/>
    <property type="match status" value="1"/>
</dbReference>
<dbReference type="InterPro" id="IPR016187">
    <property type="entry name" value="CTDL_fold"/>
</dbReference>